<dbReference type="Proteomes" id="UP001158598">
    <property type="component" value="Chromosome"/>
</dbReference>
<dbReference type="AlphaFoldDB" id="A0AA35Y1M7"/>
<protein>
    <submittedName>
        <fullName evidence="1">Uncharacterized protein</fullName>
    </submittedName>
</protein>
<sequence>MGGRGVFAEAMTGQSGKSACSLLVLVRRKSEFLTAGPRGSFFLRIKTRTTASSSSRITKILPCD</sequence>
<dbReference type="EMBL" id="OX458332">
    <property type="protein sequence ID" value="CAI8855373.1"/>
    <property type="molecule type" value="Genomic_DNA"/>
</dbReference>
<accession>A0AA35Y1M7</accession>
<evidence type="ECO:0000313" key="2">
    <source>
        <dbReference type="Proteomes" id="UP001158598"/>
    </source>
</evidence>
<proteinExistence type="predicted"/>
<gene>
    <name evidence="1" type="ORF">MCNOR_2580</name>
</gene>
<name>A0AA35Y1M7_METCP</name>
<organism evidence="1 2">
    <name type="scientific">Methylococcus capsulatus</name>
    <dbReference type="NCBI Taxonomy" id="414"/>
    <lineage>
        <taxon>Bacteria</taxon>
        <taxon>Pseudomonadati</taxon>
        <taxon>Pseudomonadota</taxon>
        <taxon>Gammaproteobacteria</taxon>
        <taxon>Methylococcales</taxon>
        <taxon>Methylococcaceae</taxon>
        <taxon>Methylococcus</taxon>
    </lineage>
</organism>
<reference evidence="1" key="1">
    <citation type="submission" date="2023-03" db="EMBL/GenBank/DDBJ databases">
        <authorList>
            <person name="Pearce D."/>
        </authorList>
    </citation>
    <scope>NUCLEOTIDE SEQUENCE</scope>
    <source>
        <strain evidence="1">Mc</strain>
    </source>
</reference>
<evidence type="ECO:0000313" key="1">
    <source>
        <dbReference type="EMBL" id="CAI8855373.1"/>
    </source>
</evidence>